<evidence type="ECO:0000259" key="2">
    <source>
        <dbReference type="Pfam" id="PF00149"/>
    </source>
</evidence>
<feature type="domain" description="Calcineurin-like phosphoesterase" evidence="2">
    <location>
        <begin position="50"/>
        <end position="247"/>
    </location>
</feature>
<dbReference type="AlphaFoldDB" id="A0A0P7AVU9"/>
<dbReference type="SUPFAM" id="SSF56300">
    <property type="entry name" value="Metallo-dependent phosphatases"/>
    <property type="match status" value="1"/>
</dbReference>
<sequence length="1241" mass="139682">MNGSLTAMIRFYIPVLLMTFLVGCATYQPKYAEPFNAKTIEIDAKVSHTFYLIGDAGKSPMGDLNPALKAFKARLTKADENSTAIFLGDNIYPAGLPDKKDSTKAYLAAKNHLDAQLKTLGDFKGKPVFIPGNHDWYNNGLVGLKRQEKYIEDALDSKEVFFPEDGCPIETIEISDDIIVVALDTEWYMVNWDRHPTINDDCEIKDRHKFFEELEGIIKKNASKTILLALHHPMFTYGPHGGQFSAKQHLYPSSAKIPLPGLASLANLLRKTSGATFEDQSNKMYNELKQRLVTLAQYADKVIFASGHEHTLQYIVEENIPQIVSGAGAKKGVTRLLNGSQFSSGQMGYAVLTVYKDGGSKVDFFSVEDKERLTYSTAVFLPDKDAVEFPDKQDFPSFVSASIYTDDEVAKTGFFKKVWGQRYRKYYATKVKAPTVDLDTLFGGLQPLRKGGGHQSKSLRLVHQDGRQFVMRALKKSAELYLQALVFKNEYIIGELEGTLPETILKDFYTGAHPYAPFVTGTLSDAVGVFHTNPKLYYIPKQSALGTFNDVFGDELYMIEEHVSDGHDMAGFGYTKKIESTDDLMKKLRKDEEYQVDAEAYVKARLFDMLIGDWDRHVDQWRWAQFKENGKKVFRPIPRDRDQTFSIMGDGALMGLTTRTIAGLKLFEGFNDEIRNVRGFNSSPMTYALDLALLSQTKKAQWIAQAQYIQDNLTETAIDKALLEFPKEVRDQTVTDIKRKLLARKANLVQTAKTYYDIINTYGIITGTDKDDHFVISGDDKGNVQVKAYRIKEGKKKDLFFDKTFDAGVTKEIWVYGLDDDDVFEATPLKGGIKVRLIGGQNNDVYKIDKKAASVHVYDFKTKKNTYDEAFGGRIHKTNDYDTNTYQFLKVKASTNQLLPSIGVNPDDGLRIGFSNTYTFNGFRQNPFTQQHTVNAAYYFATNGFDLGYKGEFAHVFEGVNLELSAKLTSPNFAINFFGFGNDTANTDDQNPLALDFNRVRIETIAFAPSLVWRGHLGSEVRLGASYENYDVEETADRFIEGFFTRQARDTQQDFFGVHASYQYSNTDNAAYPTMGMAFRLEAGYRTNLRETDRSFAFLVPSLSIDHRLTANGRLVLATKLKGHMNFGDGFEFYQAASLGANNGLRGFRFQRFTGKSAFFQNTDLRWSFRKQKTGILPVTPGVFTGFDYGRVWLPNEDSNTWHNSYGGGFFVSGADLISANIGLFQSADGLRFNFGVGFGF</sequence>
<keyword evidence="1" id="KW-0472">Membrane</keyword>
<dbReference type="STRING" id="1300341.I595_1185"/>
<dbReference type="GO" id="GO:0016787">
    <property type="term" value="F:hydrolase activity"/>
    <property type="evidence" value="ECO:0007669"/>
    <property type="project" value="InterPro"/>
</dbReference>
<evidence type="ECO:0000313" key="4">
    <source>
        <dbReference type="Proteomes" id="UP000050280"/>
    </source>
</evidence>
<reference evidence="3 4" key="1">
    <citation type="submission" date="2015-09" db="EMBL/GenBank/DDBJ databases">
        <title>Genome sequence of the marine flavobacterium Croceitalea dokdonensis DOKDO 023 that contains proton- and sodium-pumping rhodopsins.</title>
        <authorList>
            <person name="Kwon S.-K."/>
            <person name="Lee H.K."/>
            <person name="Kwak M.-J."/>
            <person name="Kim J.F."/>
        </authorList>
    </citation>
    <scope>NUCLEOTIDE SEQUENCE [LARGE SCALE GENOMIC DNA]</scope>
    <source>
        <strain evidence="3 4">DOKDO 023</strain>
    </source>
</reference>
<gene>
    <name evidence="3" type="ORF">I595_1185</name>
</gene>
<feature type="transmembrane region" description="Helical" evidence="1">
    <location>
        <begin position="7"/>
        <end position="28"/>
    </location>
</feature>
<dbReference type="Pfam" id="PF00149">
    <property type="entry name" value="Metallophos"/>
    <property type="match status" value="1"/>
</dbReference>
<dbReference type="RefSeq" id="WP_316934159.1">
    <property type="nucleotide sequence ID" value="NZ_LDJX01000002.1"/>
</dbReference>
<keyword evidence="1" id="KW-1133">Transmembrane helix</keyword>
<dbReference type="Proteomes" id="UP000050280">
    <property type="component" value="Unassembled WGS sequence"/>
</dbReference>
<keyword evidence="4" id="KW-1185">Reference proteome</keyword>
<dbReference type="InterPro" id="IPR029052">
    <property type="entry name" value="Metallo-depent_PP-like"/>
</dbReference>
<comment type="caution">
    <text evidence="3">The sequence shown here is derived from an EMBL/GenBank/DDBJ whole genome shotgun (WGS) entry which is preliminary data.</text>
</comment>
<keyword evidence="1" id="KW-0812">Transmembrane</keyword>
<organism evidence="3 4">
    <name type="scientific">Croceitalea dokdonensis DOKDO 023</name>
    <dbReference type="NCBI Taxonomy" id="1300341"/>
    <lineage>
        <taxon>Bacteria</taxon>
        <taxon>Pseudomonadati</taxon>
        <taxon>Bacteroidota</taxon>
        <taxon>Flavobacteriia</taxon>
        <taxon>Flavobacteriales</taxon>
        <taxon>Flavobacteriaceae</taxon>
        <taxon>Croceitalea</taxon>
    </lineage>
</organism>
<dbReference type="PATRIC" id="fig|1300341.3.peg.1388"/>
<dbReference type="EMBL" id="LDJX01000002">
    <property type="protein sequence ID" value="KPM32758.1"/>
    <property type="molecule type" value="Genomic_DNA"/>
</dbReference>
<evidence type="ECO:0000313" key="3">
    <source>
        <dbReference type="EMBL" id="KPM32758.1"/>
    </source>
</evidence>
<dbReference type="Gene3D" id="2.40.160.50">
    <property type="entry name" value="membrane protein fhac: a member of the omp85/tpsb transporter family"/>
    <property type="match status" value="1"/>
</dbReference>
<accession>A0A0P7AVU9</accession>
<proteinExistence type="predicted"/>
<evidence type="ECO:0000256" key="1">
    <source>
        <dbReference type="SAM" id="Phobius"/>
    </source>
</evidence>
<name>A0A0P7AVU9_9FLAO</name>
<dbReference type="Gene3D" id="3.60.21.10">
    <property type="match status" value="1"/>
</dbReference>
<dbReference type="InterPro" id="IPR004843">
    <property type="entry name" value="Calcineurin-like_PHP"/>
</dbReference>
<protein>
    <submittedName>
        <fullName evidence="3">Metallophosphoesterase</fullName>
    </submittedName>
</protein>